<dbReference type="Pfam" id="PF04434">
    <property type="entry name" value="SWIM"/>
    <property type="match status" value="2"/>
</dbReference>
<dbReference type="GO" id="GO:0008270">
    <property type="term" value="F:zinc ion binding"/>
    <property type="evidence" value="ECO:0007669"/>
    <property type="project" value="UniProtKB-KW"/>
</dbReference>
<evidence type="ECO:0000313" key="4">
    <source>
        <dbReference type="Proteomes" id="UP000053157"/>
    </source>
</evidence>
<proteinExistence type="predicted"/>
<dbReference type="OrthoDB" id="189856at2157"/>
<name>A0A0W1RWF4_9EURY</name>
<comment type="caution">
    <text evidence="3">The sequence shown here is derived from an EMBL/GenBank/DDBJ whole genome shotgun (WGS) entry which is preliminary data.</text>
</comment>
<keyword evidence="1" id="KW-0862">Zinc</keyword>
<evidence type="ECO:0000259" key="2">
    <source>
        <dbReference type="PROSITE" id="PS50966"/>
    </source>
</evidence>
<keyword evidence="1" id="KW-0863">Zinc-finger</keyword>
<feature type="domain" description="SWIM-type" evidence="2">
    <location>
        <begin position="48"/>
        <end position="83"/>
    </location>
</feature>
<reference evidence="3 4" key="1">
    <citation type="submission" date="2015-12" db="EMBL/GenBank/DDBJ databases">
        <title>Haloferax profundi sp. nov. isolated from the Discovery deep brine-seawater interface in the Red Sea.</title>
        <authorList>
            <person name="Zhang G."/>
            <person name="Stingl U."/>
            <person name="Rashid M."/>
        </authorList>
    </citation>
    <scope>NUCLEOTIDE SEQUENCE [LARGE SCALE GENOMIC DNA]</scope>
    <source>
        <strain evidence="3 4">SB29</strain>
    </source>
</reference>
<dbReference type="PROSITE" id="PS50966">
    <property type="entry name" value="ZF_SWIM"/>
    <property type="match status" value="1"/>
</dbReference>
<dbReference type="AlphaFoldDB" id="A0A0W1RWF4"/>
<dbReference type="Proteomes" id="UP000053157">
    <property type="component" value="Unassembled WGS sequence"/>
</dbReference>
<keyword evidence="4" id="KW-1185">Reference proteome</keyword>
<dbReference type="InterPro" id="IPR007527">
    <property type="entry name" value="Znf_SWIM"/>
</dbReference>
<sequence length="142" mass="15811">MSELLLARLDPTKRVLKRAQYEAFEFSLFDGDVLVRNASHADPENHEYNVRIVNGVPEACDCPADEKYAGPCKHRVAVAIRRPVLDAVEEMQMVADGGVVTNEQPETGVENDATPDDCDCEMLDDDFPCWACVDSGRRELPN</sequence>
<accession>A0A0W1RWF4</accession>
<keyword evidence="1" id="KW-0479">Metal-binding</keyword>
<gene>
    <name evidence="3" type="ORF">AUR66_18380</name>
</gene>
<organism evidence="3 4">
    <name type="scientific">Haloferax profundi</name>
    <dbReference type="NCBI Taxonomy" id="1544718"/>
    <lineage>
        <taxon>Archaea</taxon>
        <taxon>Methanobacteriati</taxon>
        <taxon>Methanobacteriota</taxon>
        <taxon>Stenosarchaea group</taxon>
        <taxon>Halobacteria</taxon>
        <taxon>Halobacteriales</taxon>
        <taxon>Haloferacaceae</taxon>
        <taxon>Haloferax</taxon>
    </lineage>
</organism>
<evidence type="ECO:0000256" key="1">
    <source>
        <dbReference type="PROSITE-ProRule" id="PRU00325"/>
    </source>
</evidence>
<dbReference type="RefSeq" id="WP_082682239.1">
    <property type="nucleotide sequence ID" value="NZ_LOPV01000478.1"/>
</dbReference>
<dbReference type="EMBL" id="LOPV01000478">
    <property type="protein sequence ID" value="KTG18017.1"/>
    <property type="molecule type" value="Genomic_DNA"/>
</dbReference>
<evidence type="ECO:0000313" key="3">
    <source>
        <dbReference type="EMBL" id="KTG18017.1"/>
    </source>
</evidence>
<protein>
    <recommendedName>
        <fullName evidence="2">SWIM-type domain-containing protein</fullName>
    </recommendedName>
</protein>